<dbReference type="PIRSF" id="PIRSF016578">
    <property type="entry name" value="HsaA"/>
    <property type="match status" value="1"/>
</dbReference>
<organism evidence="5 6">
    <name type="scientific">Geopseudomonas aromaticivorans</name>
    <dbReference type="NCBI Taxonomy" id="2849492"/>
    <lineage>
        <taxon>Bacteria</taxon>
        <taxon>Pseudomonadati</taxon>
        <taxon>Pseudomonadota</taxon>
        <taxon>Gammaproteobacteria</taxon>
        <taxon>Pseudomonadales</taxon>
        <taxon>Pseudomonadaceae</taxon>
        <taxon>Geopseudomonas</taxon>
    </lineage>
</organism>
<dbReference type="InterPro" id="IPR013786">
    <property type="entry name" value="AcylCoA_DH/ox_N"/>
</dbReference>
<dbReference type="EMBL" id="JAHRGL010000080">
    <property type="protein sequence ID" value="MBV2135022.1"/>
    <property type="molecule type" value="Genomic_DNA"/>
</dbReference>
<evidence type="ECO:0000259" key="4">
    <source>
        <dbReference type="Pfam" id="PF08028"/>
    </source>
</evidence>
<dbReference type="Proteomes" id="UP000813068">
    <property type="component" value="Unassembled WGS sequence"/>
</dbReference>
<dbReference type="PANTHER" id="PTHR43884:SF12">
    <property type="entry name" value="ISOVALERYL-COA DEHYDROGENASE, MITOCHONDRIAL-RELATED"/>
    <property type="match status" value="1"/>
</dbReference>
<dbReference type="Pfam" id="PF08028">
    <property type="entry name" value="Acyl-CoA_dh_2"/>
    <property type="match status" value="1"/>
</dbReference>
<dbReference type="InterPro" id="IPR013107">
    <property type="entry name" value="Acyl-CoA_DH_C"/>
</dbReference>
<reference evidence="5 6" key="1">
    <citation type="submission" date="2021-06" db="EMBL/GenBank/DDBJ databases">
        <title>Differences between aerobic and microaerobic xylene degrading microbial communities.</title>
        <authorList>
            <person name="Banerjee S."/>
            <person name="Tancsics A."/>
        </authorList>
    </citation>
    <scope>NUCLEOTIDE SEQUENCE [LARGE SCALE GENOMIC DNA]</scope>
    <source>
        <strain evidence="5 6">MAP12</strain>
    </source>
</reference>
<dbReference type="Pfam" id="PF02771">
    <property type="entry name" value="Acyl-CoA_dh_N"/>
    <property type="match status" value="1"/>
</dbReference>
<dbReference type="PANTHER" id="PTHR43884">
    <property type="entry name" value="ACYL-COA DEHYDROGENASE"/>
    <property type="match status" value="1"/>
</dbReference>
<dbReference type="GO" id="GO:0016491">
    <property type="term" value="F:oxidoreductase activity"/>
    <property type="evidence" value="ECO:0007669"/>
    <property type="project" value="UniProtKB-KW"/>
</dbReference>
<name>A0ABS6N1T9_9GAMM</name>
<evidence type="ECO:0000256" key="2">
    <source>
        <dbReference type="SAM" id="MobiDB-lite"/>
    </source>
</evidence>
<comment type="caution">
    <text evidence="5">The sequence shown here is derived from an EMBL/GenBank/DDBJ whole genome shotgun (WGS) entry which is preliminary data.</text>
</comment>
<feature type="domain" description="Acyl-CoA dehydrogenase/oxidase N-terminal" evidence="3">
    <location>
        <begin position="44"/>
        <end position="145"/>
    </location>
</feature>
<sequence>MSEILQRRPTAPGPAALRSRDPRPLPLDPSQVRVIHSDAEAIEVARQLAGEFAAGAAERDRERRLPWEELDRYTASGLGGIAVPEAYGGAGASFVTIAEVFRLLCAADPALGQIPQNQFGVLFAVHELASDAQKQRLYGRILAGERFGNAGPARGTSSMLAQTTRLHREEGSLRLSGTRFYSTGALFAHWIPSRAEDEQGLTVLVFAPRHAEGVKVVDDWSGIGQRTTASGSVHFSAVAIAPEDVLPAWQLIDRPGLSGPASQLIQAAIDAGIAQAAIDDTLRFVRERSRPWTDFGGERASDDPYIIQAVGRLQIDLHAANEVLRETAETLDRIAAKPVTAESSAEASLAIAAAKILTTEIALEASEKLFELAGTAATRSEHNLDRHWRNARTHTLHDPVRWKYHLLGNYALNGVLPKRHQWN</sequence>
<dbReference type="NCBIfam" id="TIGR04022">
    <property type="entry name" value="sulfur_SfnB"/>
    <property type="match status" value="1"/>
</dbReference>
<gene>
    <name evidence="5" type="ORF">KRX52_19810</name>
</gene>
<dbReference type="InterPro" id="IPR023922">
    <property type="entry name" value="S04_starv_induced_SfnB"/>
</dbReference>
<evidence type="ECO:0000313" key="6">
    <source>
        <dbReference type="Proteomes" id="UP000813068"/>
    </source>
</evidence>
<feature type="domain" description="Acyl-CoA dehydrogenase C-terminal" evidence="4">
    <location>
        <begin position="264"/>
        <end position="398"/>
    </location>
</feature>
<accession>A0ABS6N1T9</accession>
<protein>
    <submittedName>
        <fullName evidence="5">SfnB family sulfur acquisition oxidoreductase</fullName>
        <ecNumber evidence="5">1.-.-.-</ecNumber>
    </submittedName>
</protein>
<proteinExistence type="predicted"/>
<dbReference type="EC" id="1.-.-.-" evidence="5"/>
<feature type="region of interest" description="Disordered" evidence="2">
    <location>
        <begin position="1"/>
        <end position="29"/>
    </location>
</feature>
<evidence type="ECO:0000313" key="5">
    <source>
        <dbReference type="EMBL" id="MBV2135022.1"/>
    </source>
</evidence>
<dbReference type="RefSeq" id="WP_217683452.1">
    <property type="nucleotide sequence ID" value="NZ_JAHRGL010000080.1"/>
</dbReference>
<evidence type="ECO:0000256" key="1">
    <source>
        <dbReference type="ARBA" id="ARBA00023002"/>
    </source>
</evidence>
<keyword evidence="6" id="KW-1185">Reference proteome</keyword>
<keyword evidence="1 5" id="KW-0560">Oxidoreductase</keyword>
<evidence type="ECO:0000259" key="3">
    <source>
        <dbReference type="Pfam" id="PF02771"/>
    </source>
</evidence>